<dbReference type="Proteomes" id="UP000008743">
    <property type="component" value="Unassembled WGS sequence"/>
</dbReference>
<dbReference type="InterPro" id="IPR036537">
    <property type="entry name" value="Adaptor_Cbl_N_dom_sf"/>
</dbReference>
<reference evidence="2" key="1">
    <citation type="submission" date="2011-02" db="EMBL/GenBank/DDBJ databases">
        <title>The Genome Sequence of Capsaspora owczarzaki ATCC 30864.</title>
        <authorList>
            <person name="Russ C."/>
            <person name="Cuomo C."/>
            <person name="Burger G."/>
            <person name="Gray M.W."/>
            <person name="Holland P.W.H."/>
            <person name="King N."/>
            <person name="Lang F.B.F."/>
            <person name="Roger A.J."/>
            <person name="Ruiz-Trillo I."/>
            <person name="Young S.K."/>
            <person name="Zeng Q."/>
            <person name="Gargeya S."/>
            <person name="Alvarado L."/>
            <person name="Berlin A."/>
            <person name="Chapman S.B."/>
            <person name="Chen Z."/>
            <person name="Freedman E."/>
            <person name="Gellesch M."/>
            <person name="Goldberg J."/>
            <person name="Griggs A."/>
            <person name="Gujja S."/>
            <person name="Heilman E."/>
            <person name="Heiman D."/>
            <person name="Howarth C."/>
            <person name="Mehta T."/>
            <person name="Neiman D."/>
            <person name="Pearson M."/>
            <person name="Roberts A."/>
            <person name="Saif S."/>
            <person name="Shea T."/>
            <person name="Shenoy N."/>
            <person name="Sisk P."/>
            <person name="Stolte C."/>
            <person name="Sykes S."/>
            <person name="White J."/>
            <person name="Yandava C."/>
            <person name="Haas B."/>
            <person name="Nusbaum C."/>
            <person name="Birren B."/>
        </authorList>
    </citation>
    <scope>NUCLEOTIDE SEQUENCE</scope>
    <source>
        <strain evidence="2">ATCC 30864</strain>
    </source>
</reference>
<dbReference type="eggNOG" id="ENOG502RRRK">
    <property type="taxonomic scope" value="Eukaryota"/>
</dbReference>
<name>A0A0D2VTM7_CAPO3</name>
<keyword evidence="2" id="KW-1185">Reference proteome</keyword>
<dbReference type="EMBL" id="KE346367">
    <property type="protein sequence ID" value="KJE94612.1"/>
    <property type="molecule type" value="Genomic_DNA"/>
</dbReference>
<gene>
    <name evidence="1" type="ORF">CAOG_005232</name>
</gene>
<dbReference type="InterPro" id="IPR059179">
    <property type="entry name" value="MLKL-like_MCAfunc"/>
</dbReference>
<dbReference type="RefSeq" id="XP_004346917.1">
    <property type="nucleotide sequence ID" value="XM_004346867.2"/>
</dbReference>
<accession>A0A0D2VTM7</accession>
<proteinExistence type="predicted"/>
<evidence type="ECO:0000313" key="2">
    <source>
        <dbReference type="Proteomes" id="UP000008743"/>
    </source>
</evidence>
<organism evidence="1 2">
    <name type="scientific">Capsaspora owczarzaki (strain ATCC 30864)</name>
    <dbReference type="NCBI Taxonomy" id="595528"/>
    <lineage>
        <taxon>Eukaryota</taxon>
        <taxon>Filasterea</taxon>
        <taxon>Capsaspora</taxon>
    </lineage>
</organism>
<sequence>MSDLLSFALFVTANIIRMVEEYEMIEPEFEKLSARVRSLERPLEVLKTSCGNLQVYEDVLRRLNQVLDSVNRFFEAQAKQRAKGEKKDKILKFIRGESINVTVALFHENIDVCIVDLNAAVQAAEVLNAQQRVQDTAKTTVEMLELEKRRAALEEVHECVQCGQEFKESSNAMGTCKFHPTHSTYSNRGVRMRCCDKEFRDTTAANAEGCRRGRHIKDHHVFFPYLNYFSWLYKQKSLESEIWLSGQQVDLEDGMTKWATVGVRTDGHLFVRIGKGNFNLMMMTIDPNAAASFKLKNNATETLICTRGTYDFPGELDQSTEKLYWYVRADWILHQESIAGVRLQIKSCTSDGPLVKELFFKSLSPLEKGETKAFLPAGSGANIDTSIVKPPPKVANFTPFPDSITKAPPIFEDENTTNSGSTKLRLKNVGPAQANPNTSGFSFDTFVNEIMVMNLAKGEAAVGSSSSERIMILAMVQTHQINVEEACRLLTAVDTSKTAPDDPVTIIDCYCDFLVDGEWVRSRKTTCQVTGKGELPFTVEPKGVVKVTISGQMEAPGKSSSWHGRAYVARLAPVTMRITLETMEGAKASKNVVFHNPATSFNQRESTDMFFLHCDDPFRWERGYVSVSPADQDRKDALFKVKVNGSTTYNVTLENLQSWAYTALKETPHATECELSDLCSGPVKTRGFIDHATKTIVGFHFEVEWTADKQSPGYKASDSYIIPSHVLRDALASVPTDHVE</sequence>
<dbReference type="Gene3D" id="1.20.930.20">
    <property type="entry name" value="Adaptor protein Cbl, N-terminal domain"/>
    <property type="match status" value="1"/>
</dbReference>
<dbReference type="CDD" id="cd21037">
    <property type="entry name" value="MLKL_NTD"/>
    <property type="match status" value="1"/>
</dbReference>
<dbReference type="OrthoDB" id="61437at2759"/>
<dbReference type="STRING" id="595528.A0A0D2VTM7"/>
<evidence type="ECO:0000313" key="1">
    <source>
        <dbReference type="EMBL" id="KJE94612.1"/>
    </source>
</evidence>
<dbReference type="AlphaFoldDB" id="A0A0D2VTM7"/>
<protein>
    <submittedName>
        <fullName evidence="1">Uncharacterized protein</fullName>
    </submittedName>
</protein>
<dbReference type="GO" id="GO:0007166">
    <property type="term" value="P:cell surface receptor signaling pathway"/>
    <property type="evidence" value="ECO:0007669"/>
    <property type="project" value="InterPro"/>
</dbReference>
<dbReference type="InParanoid" id="A0A0D2VTM7"/>
<dbReference type="OMA" id="GEIHRCV"/>